<comment type="caution">
    <text evidence="2">The sequence shown here is derived from an EMBL/GenBank/DDBJ whole genome shotgun (WGS) entry which is preliminary data.</text>
</comment>
<dbReference type="AlphaFoldDB" id="D3LVH9"/>
<reference evidence="3" key="1">
    <citation type="submission" date="2009-12" db="EMBL/GenBank/DDBJ databases">
        <title>Sequence of Clostridiales genomosp. BVAB3 str. UPII9-5.</title>
        <authorList>
            <person name="Madupu R."/>
            <person name="Durkin A.S."/>
            <person name="Torralba M."/>
            <person name="Methe B."/>
            <person name="Sutton G.G."/>
            <person name="Strausberg R.L."/>
            <person name="Nelson K.E."/>
        </authorList>
    </citation>
    <scope>NUCLEOTIDE SEQUENCE [LARGE SCALE GENOMIC DNA]</scope>
    <source>
        <strain evidence="3">28L</strain>
    </source>
</reference>
<organism evidence="2 3">
    <name type="scientific">Megasphaera lornae</name>
    <dbReference type="NCBI Taxonomy" id="1000568"/>
    <lineage>
        <taxon>Bacteria</taxon>
        <taxon>Bacillati</taxon>
        <taxon>Bacillota</taxon>
        <taxon>Negativicutes</taxon>
        <taxon>Veillonellales</taxon>
        <taxon>Veillonellaceae</taxon>
        <taxon>Megasphaera</taxon>
    </lineage>
</organism>
<gene>
    <name evidence="2" type="ORF">HMPREF0889_0303</name>
</gene>
<dbReference type="STRING" id="699218.HMPREF0889_0303"/>
<accession>D3LVH9</accession>
<keyword evidence="1" id="KW-0812">Transmembrane</keyword>
<name>D3LVH9_9FIRM</name>
<keyword evidence="1" id="KW-0472">Membrane</keyword>
<evidence type="ECO:0000256" key="1">
    <source>
        <dbReference type="SAM" id="Phobius"/>
    </source>
</evidence>
<proteinExistence type="predicted"/>
<dbReference type="EMBL" id="ADGP01000020">
    <property type="protein sequence ID" value="EFD93906.1"/>
    <property type="molecule type" value="Genomic_DNA"/>
</dbReference>
<evidence type="ECO:0000313" key="3">
    <source>
        <dbReference type="Proteomes" id="UP000003242"/>
    </source>
</evidence>
<dbReference type="Proteomes" id="UP000003242">
    <property type="component" value="Unassembled WGS sequence"/>
</dbReference>
<sequence length="172" mass="19975">MINKIISPGRTGRQLKLQVLPVDIILALAALALKDRFSFGKKRIKAFQEHVSKELSATPDGEIWEKILEKEDINLTRLKGTCERMIPVVGGKGQTERQRIYTMLYGSILGILYTLYAAYGFRRTRLEKMTNHFYIYAYGIIHKEYDLYELFECVKEELDVDTMETRRMNNGT</sequence>
<protein>
    <submittedName>
        <fullName evidence="2">Uncharacterized protein</fullName>
    </submittedName>
</protein>
<keyword evidence="1" id="KW-1133">Transmembrane helix</keyword>
<dbReference type="RefSeq" id="WP_009369839.1">
    <property type="nucleotide sequence ID" value="NZ_ADGP01000020.1"/>
</dbReference>
<evidence type="ECO:0000313" key="2">
    <source>
        <dbReference type="EMBL" id="EFD93906.1"/>
    </source>
</evidence>
<feature type="transmembrane region" description="Helical" evidence="1">
    <location>
        <begin position="100"/>
        <end position="119"/>
    </location>
</feature>